<protein>
    <recommendedName>
        <fullName evidence="3">CHK kinase-like domain-containing protein</fullName>
    </recommendedName>
</protein>
<dbReference type="Pfam" id="PF02958">
    <property type="entry name" value="EcKL"/>
    <property type="match status" value="1"/>
</dbReference>
<evidence type="ECO:0000259" key="3">
    <source>
        <dbReference type="SMART" id="SM00587"/>
    </source>
</evidence>
<dbReference type="PANTHER" id="PTHR11012">
    <property type="entry name" value="PROTEIN KINASE-LIKE DOMAIN-CONTAINING"/>
    <property type="match status" value="1"/>
</dbReference>
<dbReference type="InterPro" id="IPR004119">
    <property type="entry name" value="EcKL"/>
</dbReference>
<evidence type="ECO:0000313" key="5">
    <source>
        <dbReference type="Proteomes" id="UP001367676"/>
    </source>
</evidence>
<dbReference type="Proteomes" id="UP001367676">
    <property type="component" value="Unassembled WGS sequence"/>
</dbReference>
<feature type="signal peptide" evidence="2">
    <location>
        <begin position="1"/>
        <end position="28"/>
    </location>
</feature>
<reference evidence="4 5" key="1">
    <citation type="submission" date="2024-03" db="EMBL/GenBank/DDBJ databases">
        <title>Adaptation during the transition from Ophiocordyceps entomopathogen to insect associate is accompanied by gene loss and intensified selection.</title>
        <authorList>
            <person name="Ward C.M."/>
            <person name="Onetto C.A."/>
            <person name="Borneman A.R."/>
        </authorList>
    </citation>
    <scope>NUCLEOTIDE SEQUENCE [LARGE SCALE GENOMIC DNA]</scope>
    <source>
        <strain evidence="4">AWRI1</strain>
        <tissue evidence="4">Single Adult Female</tissue>
    </source>
</reference>
<proteinExistence type="predicted"/>
<dbReference type="PANTHER" id="PTHR11012:SF30">
    <property type="entry name" value="PROTEIN KINASE-LIKE DOMAIN-CONTAINING"/>
    <property type="match status" value="1"/>
</dbReference>
<gene>
    <name evidence="4" type="ORF">V9T40_005435</name>
</gene>
<evidence type="ECO:0000256" key="2">
    <source>
        <dbReference type="SAM" id="SignalP"/>
    </source>
</evidence>
<evidence type="ECO:0000256" key="1">
    <source>
        <dbReference type="SAM" id="MobiDB-lite"/>
    </source>
</evidence>
<dbReference type="SMART" id="SM00587">
    <property type="entry name" value="CHK"/>
    <property type="match status" value="1"/>
</dbReference>
<keyword evidence="5" id="KW-1185">Reference proteome</keyword>
<dbReference type="AlphaFoldDB" id="A0AAN9TVW0"/>
<dbReference type="Gene3D" id="3.90.1200.10">
    <property type="match status" value="1"/>
</dbReference>
<name>A0AAN9TVW0_9HEMI</name>
<keyword evidence="2" id="KW-0732">Signal</keyword>
<evidence type="ECO:0000313" key="4">
    <source>
        <dbReference type="EMBL" id="KAK7588190.1"/>
    </source>
</evidence>
<dbReference type="EMBL" id="JBBCAQ010000023">
    <property type="protein sequence ID" value="KAK7588190.1"/>
    <property type="molecule type" value="Genomic_DNA"/>
</dbReference>
<accession>A0AAN9TVW0</accession>
<feature type="region of interest" description="Disordered" evidence="1">
    <location>
        <begin position="424"/>
        <end position="455"/>
    </location>
</feature>
<feature type="chain" id="PRO_5042925153" description="CHK kinase-like domain-containing protein" evidence="2">
    <location>
        <begin position="29"/>
        <end position="497"/>
    </location>
</feature>
<dbReference type="InterPro" id="IPR011009">
    <property type="entry name" value="Kinase-like_dom_sf"/>
</dbReference>
<organism evidence="4 5">
    <name type="scientific">Parthenolecanium corni</name>
    <dbReference type="NCBI Taxonomy" id="536013"/>
    <lineage>
        <taxon>Eukaryota</taxon>
        <taxon>Metazoa</taxon>
        <taxon>Ecdysozoa</taxon>
        <taxon>Arthropoda</taxon>
        <taxon>Hexapoda</taxon>
        <taxon>Insecta</taxon>
        <taxon>Pterygota</taxon>
        <taxon>Neoptera</taxon>
        <taxon>Paraneoptera</taxon>
        <taxon>Hemiptera</taxon>
        <taxon>Sternorrhyncha</taxon>
        <taxon>Coccoidea</taxon>
        <taxon>Coccidae</taxon>
        <taxon>Parthenolecanium</taxon>
    </lineage>
</organism>
<dbReference type="SUPFAM" id="SSF56112">
    <property type="entry name" value="Protein kinase-like (PK-like)"/>
    <property type="match status" value="1"/>
</dbReference>
<comment type="caution">
    <text evidence="4">The sequence shown here is derived from an EMBL/GenBank/DDBJ whole genome shotgun (WGS) entry which is preliminary data.</text>
</comment>
<feature type="domain" description="CHK kinase-like" evidence="3">
    <location>
        <begin position="154"/>
        <end position="337"/>
    </location>
</feature>
<sequence length="497" mass="56676">MLLKMAPGLSVWMIRLFITQAVIQIITAGDLSQSKDLNDAVEQFINNFEARGKAIITSYRINDDVANAEDHSFSGVASLEFKYKMRKFRKTKFGKVILKIPSLAPMPHERLSAFQLLFDREVHFYKTILPKLYRLGQCEPFAPRLYAVTEAKALVLEDLRINGFKASDQTIPLYLDECKISLEVLAQYHALGYKYLQSVNKNDPNWSLIKLSPMGKANMNMIDEFVKKVKPHLSAQLYKIILRLRNELQTTEEYPNQNRITVLIHGDFRTSNIFFKYDVNNQVCGVKVIDWQFSREANPVVDLFIFFVQSVSIKMMENNGIELFNFYLHHLNNNLNLLEAKRSYNKPELIADIIYYRRATGEQETEPPLFQNAENSSTSSNTFDITRASESFSGVTTITPEVTTPNNTTSATALVRTAVSNTEVNKTATSPAAEMETSTNSKHSVTEPPISTPMPMIMSTTDNEITNTNAPIPNTQEIIRWLNNYLKNISYPFHFTN</sequence>
<dbReference type="InterPro" id="IPR015897">
    <property type="entry name" value="CHK_kinase-like"/>
</dbReference>
<feature type="compositionally biased region" description="Polar residues" evidence="1">
    <location>
        <begin position="424"/>
        <end position="443"/>
    </location>
</feature>